<dbReference type="EMBL" id="CAMXCT010000102">
    <property type="protein sequence ID" value="CAI3973850.1"/>
    <property type="molecule type" value="Genomic_DNA"/>
</dbReference>
<comment type="caution">
    <text evidence="2">The sequence shown here is derived from an EMBL/GenBank/DDBJ whole genome shotgun (WGS) entry which is preliminary data.</text>
</comment>
<sequence>MTDQLSEETLLFNALKAHQGQPTTASGNNSQGQMNRTTGSPEWCGEFPWNFRKNVPGSCIPVADFEANNTIDASAAMAKEPTVEVAFATLEGIWLINRGSTKDRTLVCWVKSQNGSTTKTIHSVADLLCSITRERGITELRMTDHDLESMMKVLADGQQRALHYRYKISPVQKINAFKAKELDPQVSRIGIRSAMLGAYFSKKFDKMPQNDWVKVLWEARSSQNKCWFMNQNQVQKHQI</sequence>
<dbReference type="AlphaFoldDB" id="A0A9P1FGI2"/>
<dbReference type="EMBL" id="CAMXCT030000102">
    <property type="protein sequence ID" value="CAL4761162.1"/>
    <property type="molecule type" value="Genomic_DNA"/>
</dbReference>
<organism evidence="2">
    <name type="scientific">Cladocopium goreaui</name>
    <dbReference type="NCBI Taxonomy" id="2562237"/>
    <lineage>
        <taxon>Eukaryota</taxon>
        <taxon>Sar</taxon>
        <taxon>Alveolata</taxon>
        <taxon>Dinophyceae</taxon>
        <taxon>Suessiales</taxon>
        <taxon>Symbiodiniaceae</taxon>
        <taxon>Cladocopium</taxon>
    </lineage>
</organism>
<gene>
    <name evidence="2" type="ORF">C1SCF055_LOCUS2300</name>
</gene>
<accession>A0A9P1FGI2</accession>
<feature type="region of interest" description="Disordered" evidence="1">
    <location>
        <begin position="16"/>
        <end position="39"/>
    </location>
</feature>
<evidence type="ECO:0000313" key="2">
    <source>
        <dbReference type="EMBL" id="CAI3973850.1"/>
    </source>
</evidence>
<reference evidence="3" key="2">
    <citation type="submission" date="2024-04" db="EMBL/GenBank/DDBJ databases">
        <authorList>
            <person name="Chen Y."/>
            <person name="Shah S."/>
            <person name="Dougan E. K."/>
            <person name="Thang M."/>
            <person name="Chan C."/>
        </authorList>
    </citation>
    <scope>NUCLEOTIDE SEQUENCE [LARGE SCALE GENOMIC DNA]</scope>
</reference>
<feature type="compositionally biased region" description="Polar residues" evidence="1">
    <location>
        <begin position="20"/>
        <end position="39"/>
    </location>
</feature>
<dbReference type="EMBL" id="CAMXCT020000102">
    <property type="protein sequence ID" value="CAL1127225.1"/>
    <property type="molecule type" value="Genomic_DNA"/>
</dbReference>
<keyword evidence="4" id="KW-1185">Reference proteome</keyword>
<evidence type="ECO:0000313" key="4">
    <source>
        <dbReference type="Proteomes" id="UP001152797"/>
    </source>
</evidence>
<evidence type="ECO:0000256" key="1">
    <source>
        <dbReference type="SAM" id="MobiDB-lite"/>
    </source>
</evidence>
<evidence type="ECO:0000313" key="3">
    <source>
        <dbReference type="EMBL" id="CAL1127225.1"/>
    </source>
</evidence>
<dbReference type="Proteomes" id="UP001152797">
    <property type="component" value="Unassembled WGS sequence"/>
</dbReference>
<protein>
    <submittedName>
        <fullName evidence="2">Uncharacterized protein</fullName>
    </submittedName>
</protein>
<name>A0A9P1FGI2_9DINO</name>
<proteinExistence type="predicted"/>
<reference evidence="2" key="1">
    <citation type="submission" date="2022-10" db="EMBL/GenBank/DDBJ databases">
        <authorList>
            <person name="Chen Y."/>
            <person name="Dougan E. K."/>
            <person name="Chan C."/>
            <person name="Rhodes N."/>
            <person name="Thang M."/>
        </authorList>
    </citation>
    <scope>NUCLEOTIDE SEQUENCE</scope>
</reference>